<protein>
    <submittedName>
        <fullName evidence="6">OmpH family outer membrane protein</fullName>
    </submittedName>
</protein>
<sequence>MFRNLLFLLLLLSAHVACGQVRFGYLSYQKIIRMMPEYKNAIQNLQILKDKCNEEAKRSEDELVRKYAEFLQGQKDFPENILQKRQNELQSLINNGIKFREETETLLQNAEVEMRQEAMNKLNQAIESVGQEQNLAFVLNTDNNTCPFINKVAGTDISHMVLVKLGLAKSNVTNVSAPTNNTSNKSSEKQDTLIQTADTDTISNDFLKSIDSSLMHITPN</sequence>
<feature type="signal peptide" evidence="5">
    <location>
        <begin position="1"/>
        <end position="19"/>
    </location>
</feature>
<evidence type="ECO:0000256" key="4">
    <source>
        <dbReference type="SAM" id="MobiDB-lite"/>
    </source>
</evidence>
<organism evidence="6 7">
    <name type="scientific">Candidatus Paraprevotella stercoravium</name>
    <dbReference type="NCBI Taxonomy" id="2838725"/>
    <lineage>
        <taxon>Bacteria</taxon>
        <taxon>Pseudomonadati</taxon>
        <taxon>Bacteroidota</taxon>
        <taxon>Bacteroidia</taxon>
        <taxon>Bacteroidales</taxon>
        <taxon>Prevotellaceae</taxon>
        <taxon>Paraprevotella</taxon>
    </lineage>
</organism>
<dbReference type="InterPro" id="IPR005632">
    <property type="entry name" value="Chaperone_Skp"/>
</dbReference>
<dbReference type="Pfam" id="PF03938">
    <property type="entry name" value="OmpH"/>
    <property type="match status" value="1"/>
</dbReference>
<feature type="coiled-coil region" evidence="3">
    <location>
        <begin position="35"/>
        <end position="69"/>
    </location>
</feature>
<gene>
    <name evidence="6" type="ORF">H9789_00965</name>
</gene>
<feature type="region of interest" description="Disordered" evidence="4">
    <location>
        <begin position="173"/>
        <end position="196"/>
    </location>
</feature>
<evidence type="ECO:0000256" key="5">
    <source>
        <dbReference type="SAM" id="SignalP"/>
    </source>
</evidence>
<dbReference type="SMART" id="SM00935">
    <property type="entry name" value="OmpH"/>
    <property type="match status" value="1"/>
</dbReference>
<dbReference type="GO" id="GO:0005829">
    <property type="term" value="C:cytosol"/>
    <property type="evidence" value="ECO:0007669"/>
    <property type="project" value="TreeGrafter"/>
</dbReference>
<reference evidence="6" key="2">
    <citation type="submission" date="2021-04" db="EMBL/GenBank/DDBJ databases">
        <authorList>
            <person name="Gilroy R."/>
        </authorList>
    </citation>
    <scope>NUCLEOTIDE SEQUENCE</scope>
    <source>
        <strain evidence="6">G3-2149</strain>
    </source>
</reference>
<keyword evidence="2 5" id="KW-0732">Signal</keyword>
<evidence type="ECO:0000313" key="6">
    <source>
        <dbReference type="EMBL" id="MBU3852401.1"/>
    </source>
</evidence>
<dbReference type="GO" id="GO:0050821">
    <property type="term" value="P:protein stabilization"/>
    <property type="evidence" value="ECO:0007669"/>
    <property type="project" value="TreeGrafter"/>
</dbReference>
<name>A0A9E2L3V5_9BACT</name>
<dbReference type="PANTHER" id="PTHR35089:SF1">
    <property type="entry name" value="CHAPERONE PROTEIN SKP"/>
    <property type="match status" value="1"/>
</dbReference>
<dbReference type="Gene3D" id="3.30.910.20">
    <property type="entry name" value="Skp domain"/>
    <property type="match status" value="1"/>
</dbReference>
<feature type="compositionally biased region" description="Polar residues" evidence="4">
    <location>
        <begin position="173"/>
        <end position="185"/>
    </location>
</feature>
<reference evidence="6" key="1">
    <citation type="journal article" date="2021" name="PeerJ">
        <title>Extensive microbial diversity within the chicken gut microbiome revealed by metagenomics and culture.</title>
        <authorList>
            <person name="Gilroy R."/>
            <person name="Ravi A."/>
            <person name="Getino M."/>
            <person name="Pursley I."/>
            <person name="Horton D.L."/>
            <person name="Alikhan N.F."/>
            <person name="Baker D."/>
            <person name="Gharbi K."/>
            <person name="Hall N."/>
            <person name="Watson M."/>
            <person name="Adriaenssens E.M."/>
            <person name="Foster-Nyarko E."/>
            <person name="Jarju S."/>
            <person name="Secka A."/>
            <person name="Antonio M."/>
            <person name="Oren A."/>
            <person name="Chaudhuri R.R."/>
            <person name="La Ragione R."/>
            <person name="Hildebrand F."/>
            <person name="Pallen M.J."/>
        </authorList>
    </citation>
    <scope>NUCLEOTIDE SEQUENCE</scope>
    <source>
        <strain evidence="6">G3-2149</strain>
    </source>
</reference>
<evidence type="ECO:0000313" key="7">
    <source>
        <dbReference type="Proteomes" id="UP000823865"/>
    </source>
</evidence>
<evidence type="ECO:0000256" key="2">
    <source>
        <dbReference type="ARBA" id="ARBA00022729"/>
    </source>
</evidence>
<evidence type="ECO:0000256" key="3">
    <source>
        <dbReference type="SAM" id="Coils"/>
    </source>
</evidence>
<comment type="similarity">
    <text evidence="1">Belongs to the Skp family.</text>
</comment>
<dbReference type="SUPFAM" id="SSF111384">
    <property type="entry name" value="OmpH-like"/>
    <property type="match status" value="1"/>
</dbReference>
<keyword evidence="3" id="KW-0175">Coiled coil</keyword>
<dbReference type="Proteomes" id="UP000823865">
    <property type="component" value="Unassembled WGS sequence"/>
</dbReference>
<comment type="caution">
    <text evidence="6">The sequence shown here is derived from an EMBL/GenBank/DDBJ whole genome shotgun (WGS) entry which is preliminary data.</text>
</comment>
<evidence type="ECO:0000256" key="1">
    <source>
        <dbReference type="ARBA" id="ARBA00009091"/>
    </source>
</evidence>
<accession>A0A9E2L3V5</accession>
<dbReference type="InterPro" id="IPR024930">
    <property type="entry name" value="Skp_dom_sf"/>
</dbReference>
<dbReference type="EMBL" id="JAHLFU010000017">
    <property type="protein sequence ID" value="MBU3852401.1"/>
    <property type="molecule type" value="Genomic_DNA"/>
</dbReference>
<dbReference type="GO" id="GO:0051082">
    <property type="term" value="F:unfolded protein binding"/>
    <property type="evidence" value="ECO:0007669"/>
    <property type="project" value="InterPro"/>
</dbReference>
<dbReference type="PANTHER" id="PTHR35089">
    <property type="entry name" value="CHAPERONE PROTEIN SKP"/>
    <property type="match status" value="1"/>
</dbReference>
<feature type="chain" id="PRO_5039219536" evidence="5">
    <location>
        <begin position="20"/>
        <end position="220"/>
    </location>
</feature>
<proteinExistence type="inferred from homology"/>
<dbReference type="AlphaFoldDB" id="A0A9E2L3V5"/>